<dbReference type="OrthoDB" id="2019943at2759"/>
<dbReference type="InterPro" id="IPR044968">
    <property type="entry name" value="PRD1"/>
</dbReference>
<accession>A0A2P6QVU1</accession>
<evidence type="ECO:0000313" key="3">
    <source>
        <dbReference type="Proteomes" id="UP000238479"/>
    </source>
</evidence>
<dbReference type="STRING" id="74649.A0A2P6QVU1"/>
<dbReference type="Gramene" id="PRQ38318">
    <property type="protein sequence ID" value="PRQ38318"/>
    <property type="gene ID" value="RchiOBHm_Chr4g0412511"/>
</dbReference>
<dbReference type="Gene3D" id="1.25.10.10">
    <property type="entry name" value="Leucine-rich Repeat Variant"/>
    <property type="match status" value="1"/>
</dbReference>
<dbReference type="OMA" id="HCHDLCR"/>
<comment type="caution">
    <text evidence="2">The sequence shown here is derived from an EMBL/GenBank/DDBJ whole genome shotgun (WGS) entry which is preliminary data.</text>
</comment>
<keyword evidence="3" id="KW-1185">Reference proteome</keyword>
<dbReference type="PANTHER" id="PTHR36379:SF1">
    <property type="entry name" value="PUTATIVE RECOMBINATION INITIATION DEFECT 1-RELATED"/>
    <property type="match status" value="1"/>
</dbReference>
<evidence type="ECO:0000313" key="2">
    <source>
        <dbReference type="EMBL" id="PRQ38318.1"/>
    </source>
</evidence>
<reference evidence="2 3" key="1">
    <citation type="journal article" date="2018" name="Nat. Genet.">
        <title>The Rosa genome provides new insights in the design of modern roses.</title>
        <authorList>
            <person name="Bendahmane M."/>
        </authorList>
    </citation>
    <scope>NUCLEOTIDE SEQUENCE [LARGE SCALE GENOMIC DNA]</scope>
    <source>
        <strain evidence="3">cv. Old Blush</strain>
    </source>
</reference>
<proteinExistence type="predicted"/>
<dbReference type="Proteomes" id="UP000238479">
    <property type="component" value="Chromosome 4"/>
</dbReference>
<feature type="region of interest" description="Disordered" evidence="1">
    <location>
        <begin position="17"/>
        <end position="45"/>
    </location>
</feature>
<organism evidence="2 3">
    <name type="scientific">Rosa chinensis</name>
    <name type="common">China rose</name>
    <dbReference type="NCBI Taxonomy" id="74649"/>
    <lineage>
        <taxon>Eukaryota</taxon>
        <taxon>Viridiplantae</taxon>
        <taxon>Streptophyta</taxon>
        <taxon>Embryophyta</taxon>
        <taxon>Tracheophyta</taxon>
        <taxon>Spermatophyta</taxon>
        <taxon>Magnoliopsida</taxon>
        <taxon>eudicotyledons</taxon>
        <taxon>Gunneridae</taxon>
        <taxon>Pentapetalae</taxon>
        <taxon>rosids</taxon>
        <taxon>fabids</taxon>
        <taxon>Rosales</taxon>
        <taxon>Rosaceae</taxon>
        <taxon>Rosoideae</taxon>
        <taxon>Rosoideae incertae sedis</taxon>
        <taxon>Rosa</taxon>
    </lineage>
</organism>
<name>A0A2P6QVU1_ROSCH</name>
<dbReference type="InterPro" id="IPR016024">
    <property type="entry name" value="ARM-type_fold"/>
</dbReference>
<dbReference type="SUPFAM" id="SSF48371">
    <property type="entry name" value="ARM repeat"/>
    <property type="match status" value="1"/>
</dbReference>
<protein>
    <recommendedName>
        <fullName evidence="4">Protein PRD1</fullName>
    </recommendedName>
</protein>
<evidence type="ECO:0008006" key="4">
    <source>
        <dbReference type="Google" id="ProtNLM"/>
    </source>
</evidence>
<evidence type="ECO:0000256" key="1">
    <source>
        <dbReference type="SAM" id="MobiDB-lite"/>
    </source>
</evidence>
<dbReference type="PANTHER" id="PTHR36379">
    <property type="entry name" value="PROTEIN PRD1"/>
    <property type="match status" value="1"/>
</dbReference>
<gene>
    <name evidence="2" type="ORF">RchiOBHm_Chr4g0412511</name>
</gene>
<dbReference type="GO" id="GO:0042138">
    <property type="term" value="P:meiotic DNA double-strand break formation"/>
    <property type="evidence" value="ECO:0007669"/>
    <property type="project" value="InterPro"/>
</dbReference>
<sequence length="1318" mass="146601">MYFDDSQSHNLQHYCVPEPEEDEDSGDNYASNSTSPPTTCSQGHRSSLVLQTKQGGSICLLCFSNLISNPQSPTVHVSYALSQLSQALSDPPFLRSLLTFHSHLLVSPLVQTLTSFDDDRIARQVVDLVSGLCDSGDPSLAAEFVARLSDRLSSGALAWSRRQVYTLHCLGVLLNCQQSNPFAHIRDKNGLITNLVSGLQLPSEEIRGEILFLLYKVSALHYASEDADGSDLLFSFCPKLVRLSLEALMKTQSDDVRLNCIALLTVLARRGLFGTAYALDLNSMSSSEGDSFGQATEDGKDMHPLNILFTEAIKGPLLSTDSQVQISTLDLLFHYMSCEGTSSREIQVLVEESIADYVFEILRLSECKDPAVKSCLQVLDILSKAEQAFKQRLVVGFAILVPVLHYVAEVPFHPVQNQTLKLILSCISDCPGMLSSSHIEELVPVLTKMLKQHTDGDMGMLEETFIMTCSVLVAIIRTPSFHVSLNLAPSIKESLEYAVLACLSTSNKHPGQLLHSLYLLKEAYMYSHEENSTDSSKIELRNLILSLCTKHLLPWLVTTLSEMEEETILGVLETFHSILLQDSDNQAREFAMTLLSSTWFTLSFGCLGLFPTEKMKWRVYLMLSSLVDVLLGTDTGQPIRDATTYLPSDPIDLLFLLGQRNTHNLELSSCQSAILLILYISSLHDERLADDKMVLASLEQYILVNSSDLQSGATDSFTVMMLLFLYGLYRGLAEVSYQIPYSPEAERILFQIVTENEWDLSSAGIHPISLKWFFQQEKLRNSLSYQLLKFCRRNTSNGSESTAHGKNSHILNVNAIAELIVEEHSYGATILVCLLTELVQTEGQEQEIISVVNLMATIVDIYPTISDQLCFLGIGNAARTLYCESSYTQSPQIYAVMLVLIFKILCSVQHDTLSDDESWLAVIVKLINSITTKAADMWNHECLLVIGILCLILHHSANAVLTEASKTIIFSSSLVSTINSAVHAACLKGPALVDHDEGTSSGEILIFVLLLNYFTLRSLHIVVPGIMDWKVFLDPSGRMQSFSFIGIYCHDLCRLMHFGSPVVKLAASYCLLELFTRISEQRNRTGEELLCATKYLSSVMAVLEGLVFYSDLRVAMNCGLCLSMIMGWELPDMHETSVDAKNTWSRMVAEELAMSLAVPCLASKSFINLHKPAIHVAVALLKLQKIPKWMRSVFDDTCISSIIQNLAANNLSTEIVLLFRALLNSEFLKMEQIASLNQLLQVCRKQKYTDNTKDDVAQEHRVVISNLDDLGQVCEYLIRLMSSESSLDKDSGGSHLGNKRLLEEIELFFRTLTVQDGI</sequence>
<feature type="compositionally biased region" description="Polar residues" evidence="1">
    <location>
        <begin position="28"/>
        <end position="45"/>
    </location>
</feature>
<dbReference type="EMBL" id="PDCK01000042">
    <property type="protein sequence ID" value="PRQ38318.1"/>
    <property type="molecule type" value="Genomic_DNA"/>
</dbReference>
<dbReference type="InterPro" id="IPR011989">
    <property type="entry name" value="ARM-like"/>
</dbReference>